<name>A0ABM8JNY8_9MOLU</name>
<organism evidence="2 3">
    <name type="scientific">Spiroplasma ixodetis</name>
    <dbReference type="NCBI Taxonomy" id="2141"/>
    <lineage>
        <taxon>Bacteria</taxon>
        <taxon>Bacillati</taxon>
        <taxon>Mycoplasmatota</taxon>
        <taxon>Mollicutes</taxon>
        <taxon>Entomoplasmatales</taxon>
        <taxon>Spiroplasmataceae</taxon>
        <taxon>Spiroplasma</taxon>
    </lineage>
</organism>
<sequence length="74" mass="8177">MFPFVVFGGIMLALSIGIAKAVYGADFDISKLPHNHFLYFMNQAGSIAFTLMIPILAVFIANLIAVVPPCFRQW</sequence>
<keyword evidence="1" id="KW-1133">Transmembrane helix</keyword>
<evidence type="ECO:0000256" key="1">
    <source>
        <dbReference type="SAM" id="Phobius"/>
    </source>
</evidence>
<gene>
    <name evidence="2" type="ORF">SAP269_14450</name>
</gene>
<reference evidence="3" key="1">
    <citation type="journal article" date="2024" name="FEMS Microbiol. Lett.">
        <title>Genomic insights into Spiroplasma endosymbionts that induce male-killing and protective phenotypes in the pea aphid.</title>
        <authorList>
            <person name="Arai H."/>
            <person name="Legeai F."/>
            <person name="Kageyama D."/>
            <person name="Sugio A."/>
            <person name="Simon J.C."/>
        </authorList>
    </citation>
    <scope>NUCLEOTIDE SEQUENCE [LARGE SCALE GENOMIC DNA]</scope>
    <source>
        <strain evidence="3">sAp269</strain>
    </source>
</reference>
<keyword evidence="1" id="KW-0812">Transmembrane</keyword>
<dbReference type="Proteomes" id="UP001473424">
    <property type="component" value="Chromosome"/>
</dbReference>
<keyword evidence="3" id="KW-1185">Reference proteome</keyword>
<feature type="transmembrane region" description="Helical" evidence="1">
    <location>
        <begin position="48"/>
        <end position="71"/>
    </location>
</feature>
<dbReference type="EMBL" id="AP028955">
    <property type="protein sequence ID" value="BET38856.1"/>
    <property type="molecule type" value="Genomic_DNA"/>
</dbReference>
<keyword evidence="1" id="KW-0472">Membrane</keyword>
<evidence type="ECO:0000313" key="2">
    <source>
        <dbReference type="EMBL" id="BET38856.1"/>
    </source>
</evidence>
<accession>A0ABM8JNY8</accession>
<proteinExistence type="predicted"/>
<protein>
    <submittedName>
        <fullName evidence="2">Uncharacterized protein</fullName>
    </submittedName>
</protein>
<evidence type="ECO:0000313" key="3">
    <source>
        <dbReference type="Proteomes" id="UP001473424"/>
    </source>
</evidence>